<dbReference type="InterPro" id="IPR053183">
    <property type="entry name" value="ASL1"/>
</dbReference>
<dbReference type="PANTHER" id="PTHR34154:SF3">
    <property type="entry name" value="ALKALI-SENSITIVE LINKAGE PROTEIN 1"/>
    <property type="match status" value="1"/>
</dbReference>
<evidence type="ECO:0000256" key="1">
    <source>
        <dbReference type="SAM" id="SignalP"/>
    </source>
</evidence>
<keyword evidence="1" id="KW-0732">Signal</keyword>
<dbReference type="RefSeq" id="XP_007321390.1">
    <property type="nucleotide sequence ID" value="XM_007321328.1"/>
</dbReference>
<dbReference type="AlphaFoldDB" id="F8P4R7"/>
<dbReference type="GeneID" id="18813558"/>
<dbReference type="PANTHER" id="PTHR34154">
    <property type="entry name" value="ALKALI-SENSITIVE LINKAGE PROTEIN 1"/>
    <property type="match status" value="1"/>
</dbReference>
<dbReference type="Pfam" id="PF11790">
    <property type="entry name" value="Glyco_hydro_cc"/>
    <property type="match status" value="1"/>
</dbReference>
<dbReference type="SUPFAM" id="SSF51445">
    <property type="entry name" value="(Trans)glycosidases"/>
    <property type="match status" value="1"/>
</dbReference>
<dbReference type="OrthoDB" id="43654at2759"/>
<dbReference type="Proteomes" id="UP000008064">
    <property type="component" value="Unassembled WGS sequence"/>
</dbReference>
<feature type="chain" id="PRO_5003381996" description="Asl1-like glycosyl hydrolase catalytic domain-containing protein" evidence="1">
    <location>
        <begin position="21"/>
        <end position="256"/>
    </location>
</feature>
<gene>
    <name evidence="3" type="ORF">SERLADRAFT_417129</name>
</gene>
<dbReference type="EMBL" id="GL945438">
    <property type="protein sequence ID" value="EGO21604.1"/>
    <property type="molecule type" value="Genomic_DNA"/>
</dbReference>
<protein>
    <recommendedName>
        <fullName evidence="2">Asl1-like glycosyl hydrolase catalytic domain-containing protein</fullName>
    </recommendedName>
</protein>
<evidence type="ECO:0000313" key="3">
    <source>
        <dbReference type="EMBL" id="EGO21604.1"/>
    </source>
</evidence>
<dbReference type="GO" id="GO:0071966">
    <property type="term" value="P:fungal-type cell wall polysaccharide metabolic process"/>
    <property type="evidence" value="ECO:0007669"/>
    <property type="project" value="TreeGrafter"/>
</dbReference>
<organism>
    <name type="scientific">Serpula lacrymans var. lacrymans (strain S7.9)</name>
    <name type="common">Dry rot fungus</name>
    <dbReference type="NCBI Taxonomy" id="578457"/>
    <lineage>
        <taxon>Eukaryota</taxon>
        <taxon>Fungi</taxon>
        <taxon>Dikarya</taxon>
        <taxon>Basidiomycota</taxon>
        <taxon>Agaricomycotina</taxon>
        <taxon>Agaricomycetes</taxon>
        <taxon>Agaricomycetidae</taxon>
        <taxon>Boletales</taxon>
        <taxon>Coniophorineae</taxon>
        <taxon>Serpulaceae</taxon>
        <taxon>Serpula</taxon>
    </lineage>
</organism>
<sequence length="256" mass="27588">MFSLAALSLLALVLVNGTNASNSKRGLAFADNTNPTDISVAENTEVSWVYDWGTTPASYIASSGLPYIPMQWGTSGVESFAATVTSQGAKTILGFNEPDLSSQSNVDPSTAASLWTQYIQPLKAQGVTLGAPAVTNGPTGIPWLQQFLGNCSSCDIDFVPLHWYGEGVSNFESYVEQFHSTFPSYPLWVTEFASTSTNSTDVETFLTAVLTWLDAQSYITGYAWFALFRDDGTSYYSLLNSSGQPNALGTSYFTQA</sequence>
<feature type="signal peptide" evidence="1">
    <location>
        <begin position="1"/>
        <end position="20"/>
    </location>
</feature>
<dbReference type="HOGENOM" id="CLU_040908_6_2_1"/>
<reference evidence="3" key="1">
    <citation type="submission" date="2011-04" db="EMBL/GenBank/DDBJ databases">
        <title>Evolution of plant cell wall degrading machinery underlies the functional diversity of forest fungi.</title>
        <authorList>
            <consortium name="US DOE Joint Genome Institute (JGI-PGF)"/>
            <person name="Eastwood D.C."/>
            <person name="Floudas D."/>
            <person name="Binder M."/>
            <person name="Majcherczyk A."/>
            <person name="Schneider P."/>
            <person name="Aerts A."/>
            <person name="Asiegbu F.O."/>
            <person name="Baker S.E."/>
            <person name="Barry K."/>
            <person name="Bendiksby M."/>
            <person name="Blumentritt M."/>
            <person name="Coutinho P.M."/>
            <person name="Cullen D."/>
            <person name="Cullen D."/>
            <person name="Gathman A."/>
            <person name="Goodell B."/>
            <person name="Henrissat B."/>
            <person name="Ihrmark K."/>
            <person name="Kauserud H."/>
            <person name="Kohler A."/>
            <person name="LaButti K."/>
            <person name="Lapidus A."/>
            <person name="Lavin J.L."/>
            <person name="Lee Y.-H."/>
            <person name="Lindquist E."/>
            <person name="Lilly W."/>
            <person name="Lucas S."/>
            <person name="Morin E."/>
            <person name="Murat C."/>
            <person name="Oguiza J.A."/>
            <person name="Park J."/>
            <person name="Pisabarro A.G."/>
            <person name="Riley R."/>
            <person name="Rosling A."/>
            <person name="Salamov A."/>
            <person name="Schmidt O."/>
            <person name="Schmutz J."/>
            <person name="Skrede I."/>
            <person name="Stenlid J."/>
            <person name="Wiebenga A."/>
            <person name="Xie X."/>
            <person name="Kues U."/>
            <person name="Hibbett D.S."/>
            <person name="Hoffmeister D."/>
            <person name="Hogberg N."/>
            <person name="Martin F."/>
            <person name="Grigoriev I.V."/>
            <person name="Watkinson S.C."/>
        </authorList>
    </citation>
    <scope>NUCLEOTIDE SEQUENCE</scope>
    <source>
        <strain evidence="3">S7.9</strain>
    </source>
</reference>
<name>F8P4R7_SERL9</name>
<accession>F8P4R7</accession>
<dbReference type="Gene3D" id="3.20.20.80">
    <property type="entry name" value="Glycosidases"/>
    <property type="match status" value="1"/>
</dbReference>
<evidence type="ECO:0000259" key="2">
    <source>
        <dbReference type="Pfam" id="PF11790"/>
    </source>
</evidence>
<dbReference type="InterPro" id="IPR024655">
    <property type="entry name" value="Asl1_glyco_hydro_catalytic"/>
</dbReference>
<dbReference type="GO" id="GO:0009277">
    <property type="term" value="C:fungal-type cell wall"/>
    <property type="evidence" value="ECO:0007669"/>
    <property type="project" value="TreeGrafter"/>
</dbReference>
<dbReference type="KEGG" id="sla:SERLADRAFT_417129"/>
<proteinExistence type="predicted"/>
<feature type="domain" description="Asl1-like glycosyl hydrolase catalytic" evidence="2">
    <location>
        <begin position="26"/>
        <end position="252"/>
    </location>
</feature>
<dbReference type="InterPro" id="IPR017853">
    <property type="entry name" value="GH"/>
</dbReference>